<keyword evidence="4 5" id="KW-0012">Acyltransferase</keyword>
<evidence type="ECO:0000256" key="2">
    <source>
        <dbReference type="ARBA" id="ARBA00022679"/>
    </source>
</evidence>
<dbReference type="Proteomes" id="UP001154420">
    <property type="component" value="Unassembled WGS sequence"/>
</dbReference>
<proteinExistence type="inferred from homology"/>
<name>A0A9X5BHA2_9FIRM</name>
<reference evidence="7" key="1">
    <citation type="submission" date="2018-09" db="EMBL/GenBank/DDBJ databases">
        <title>Murine metabolic-syndrome-specific gut microbial biobank.</title>
        <authorList>
            <person name="Liu C."/>
        </authorList>
    </citation>
    <scope>NUCLEOTIDE SEQUENCE</scope>
    <source>
        <strain evidence="7">D42-62</strain>
    </source>
</reference>
<sequence length="217" mass="23572">MGEEEKIKAGVLFCPVAPELKAIKLKTHNLNVDYNKTYEDETEKRAAILSELIGEFGEGGFIQGPIAFHYGKHTKIGKNFFANFNLTIQDDAEVIIGDNCNFGPNVTIVTPIHPMRADERKAILTPEGKEKRLCYAKPVHIGSDCWFGASVTVCPGVTIGDNCVIGAGSVVTRDIPAGCFAAGVPCRVIREITEADSMKYKPEILADNSVKKGSKMP</sequence>
<dbReference type="InterPro" id="IPR024688">
    <property type="entry name" value="Mac_dom"/>
</dbReference>
<dbReference type="Gene3D" id="2.160.10.10">
    <property type="entry name" value="Hexapeptide repeat proteins"/>
    <property type="match status" value="1"/>
</dbReference>
<evidence type="ECO:0000313" key="7">
    <source>
        <dbReference type="EMBL" id="NBJ93617.1"/>
    </source>
</evidence>
<dbReference type="CDD" id="cd03357">
    <property type="entry name" value="LbH_MAT_GAT"/>
    <property type="match status" value="1"/>
</dbReference>
<keyword evidence="3" id="KW-0677">Repeat</keyword>
<dbReference type="FunFam" id="2.160.10.10:FF:000025">
    <property type="entry name" value="Hexapeptide-repeat containing-acetyltransferase"/>
    <property type="match status" value="1"/>
</dbReference>
<keyword evidence="2 5" id="KW-0808">Transferase</keyword>
<dbReference type="InterPro" id="IPR011004">
    <property type="entry name" value="Trimer_LpxA-like_sf"/>
</dbReference>
<organism evidence="7 8">
    <name type="scientific">Parablautia muri</name>
    <dbReference type="NCBI Taxonomy" id="2320879"/>
    <lineage>
        <taxon>Bacteria</taxon>
        <taxon>Bacillati</taxon>
        <taxon>Bacillota</taxon>
        <taxon>Clostridia</taxon>
        <taxon>Lachnospirales</taxon>
        <taxon>Lachnospiraceae</taxon>
        <taxon>Parablautia</taxon>
    </lineage>
</organism>
<evidence type="ECO:0000256" key="4">
    <source>
        <dbReference type="ARBA" id="ARBA00023315"/>
    </source>
</evidence>
<dbReference type="GO" id="GO:0008870">
    <property type="term" value="F:galactoside O-acetyltransferase activity"/>
    <property type="evidence" value="ECO:0007669"/>
    <property type="project" value="TreeGrafter"/>
</dbReference>
<dbReference type="EMBL" id="QZDT01000022">
    <property type="protein sequence ID" value="NBJ93617.1"/>
    <property type="molecule type" value="Genomic_DNA"/>
</dbReference>
<comment type="caution">
    <text evidence="7">The sequence shown here is derived from an EMBL/GenBank/DDBJ whole genome shotgun (WGS) entry which is preliminary data.</text>
</comment>
<dbReference type="OrthoDB" id="9801697at2"/>
<evidence type="ECO:0000256" key="5">
    <source>
        <dbReference type="RuleBase" id="RU367021"/>
    </source>
</evidence>
<dbReference type="Pfam" id="PF14602">
    <property type="entry name" value="Hexapep_2"/>
    <property type="match status" value="2"/>
</dbReference>
<dbReference type="EC" id="2.3.1.-" evidence="5"/>
<evidence type="ECO:0000256" key="1">
    <source>
        <dbReference type="ARBA" id="ARBA00007274"/>
    </source>
</evidence>
<dbReference type="PANTHER" id="PTHR43017:SF1">
    <property type="entry name" value="ACETYLTRANSFERASE YJL218W-RELATED"/>
    <property type="match status" value="1"/>
</dbReference>
<evidence type="ECO:0000256" key="3">
    <source>
        <dbReference type="ARBA" id="ARBA00022737"/>
    </source>
</evidence>
<accession>A0A9X5BHA2</accession>
<feature type="domain" description="Maltose/galactoside acetyltransferase" evidence="6">
    <location>
        <begin position="4"/>
        <end position="58"/>
    </location>
</feature>
<protein>
    <recommendedName>
        <fullName evidence="5">Acetyltransferase</fullName>
        <ecNumber evidence="5">2.3.1.-</ecNumber>
    </recommendedName>
</protein>
<dbReference type="PANTHER" id="PTHR43017">
    <property type="entry name" value="GALACTOSIDE O-ACETYLTRANSFERASE"/>
    <property type="match status" value="1"/>
</dbReference>
<dbReference type="InterPro" id="IPR001451">
    <property type="entry name" value="Hexapep"/>
</dbReference>
<dbReference type="RefSeq" id="WP_160560694.1">
    <property type="nucleotide sequence ID" value="NZ_QZDT01000022.1"/>
</dbReference>
<dbReference type="InterPro" id="IPR039369">
    <property type="entry name" value="LacA-like"/>
</dbReference>
<evidence type="ECO:0000313" key="8">
    <source>
        <dbReference type="Proteomes" id="UP001154420"/>
    </source>
</evidence>
<dbReference type="SMART" id="SM01266">
    <property type="entry name" value="Mac"/>
    <property type="match status" value="1"/>
</dbReference>
<keyword evidence="8" id="KW-1185">Reference proteome</keyword>
<comment type="similarity">
    <text evidence="1 5">Belongs to the transferase hexapeptide repeat family.</text>
</comment>
<evidence type="ECO:0000259" key="6">
    <source>
        <dbReference type="SMART" id="SM01266"/>
    </source>
</evidence>
<gene>
    <name evidence="7" type="ORF">D5281_13705</name>
</gene>
<dbReference type="SUPFAM" id="SSF51161">
    <property type="entry name" value="Trimeric LpxA-like enzymes"/>
    <property type="match status" value="1"/>
</dbReference>
<dbReference type="Pfam" id="PF12464">
    <property type="entry name" value="Mac"/>
    <property type="match status" value="1"/>
</dbReference>
<dbReference type="AlphaFoldDB" id="A0A9X5BHA2"/>